<dbReference type="SUPFAM" id="SSF46785">
    <property type="entry name" value="Winged helix' DNA-binding domain"/>
    <property type="match status" value="1"/>
</dbReference>
<evidence type="ECO:0000313" key="5">
    <source>
        <dbReference type="EMBL" id="SMP41363.1"/>
    </source>
</evidence>
<evidence type="ECO:0000256" key="2">
    <source>
        <dbReference type="ARBA" id="ARBA00023125"/>
    </source>
</evidence>
<dbReference type="PANTHER" id="PTHR43537:SF44">
    <property type="entry name" value="GNTR FAMILY REGULATORY PROTEIN"/>
    <property type="match status" value="1"/>
</dbReference>
<dbReference type="EMBL" id="FXUG01000001">
    <property type="protein sequence ID" value="SMP41363.1"/>
    <property type="molecule type" value="Genomic_DNA"/>
</dbReference>
<comment type="caution">
    <text evidence="5">The sequence shown here is derived from an EMBL/GenBank/DDBJ whole genome shotgun (WGS) entry which is preliminary data.</text>
</comment>
<keyword evidence="3" id="KW-0804">Transcription</keyword>
<name>A0ABY1PQ57_9BACT</name>
<dbReference type="PANTHER" id="PTHR43537">
    <property type="entry name" value="TRANSCRIPTIONAL REGULATOR, GNTR FAMILY"/>
    <property type="match status" value="1"/>
</dbReference>
<dbReference type="Pfam" id="PF00392">
    <property type="entry name" value="GntR"/>
    <property type="match status" value="1"/>
</dbReference>
<dbReference type="SMART" id="SM00345">
    <property type="entry name" value="HTH_GNTR"/>
    <property type="match status" value="1"/>
</dbReference>
<dbReference type="GO" id="GO:0003677">
    <property type="term" value="F:DNA binding"/>
    <property type="evidence" value="ECO:0007669"/>
    <property type="project" value="UniProtKB-KW"/>
</dbReference>
<dbReference type="InterPro" id="IPR000524">
    <property type="entry name" value="Tscrpt_reg_HTH_GntR"/>
</dbReference>
<dbReference type="SUPFAM" id="SSF48008">
    <property type="entry name" value="GntR ligand-binding domain-like"/>
    <property type="match status" value="1"/>
</dbReference>
<dbReference type="InterPro" id="IPR036390">
    <property type="entry name" value="WH_DNA-bd_sf"/>
</dbReference>
<evidence type="ECO:0000256" key="1">
    <source>
        <dbReference type="ARBA" id="ARBA00023015"/>
    </source>
</evidence>
<dbReference type="Gene3D" id="1.20.120.530">
    <property type="entry name" value="GntR ligand-binding domain-like"/>
    <property type="match status" value="1"/>
</dbReference>
<dbReference type="PROSITE" id="PS50949">
    <property type="entry name" value="HTH_GNTR"/>
    <property type="match status" value="1"/>
</dbReference>
<dbReference type="InterPro" id="IPR036388">
    <property type="entry name" value="WH-like_DNA-bd_sf"/>
</dbReference>
<proteinExistence type="predicted"/>
<dbReference type="Pfam" id="PF07729">
    <property type="entry name" value="FCD"/>
    <property type="match status" value="1"/>
</dbReference>
<evidence type="ECO:0000256" key="3">
    <source>
        <dbReference type="ARBA" id="ARBA00023163"/>
    </source>
</evidence>
<sequence length="252" mass="27565">MRGQCSKTYPDAITSKMENMRSRRNLCGQVVHDLGCKILAGEWNPGDPLPQEVALCDTMGVSRTVIREAIKSLAAKGLVQSRAKRGTIVQPARSWNYLDPEVLDWQTQADDSGQLLFHLTEFRQAIEPAAAALAAERGSDEDLRKIETACQEMADNTDNLEAFLQADLKFHTEILHATANPFFSPVANVISVSLESSLRVTNRQATDNRTSIPPHQAVAKAICDRKPEQARAAMVALLGDAAARIQNAADSQ</sequence>
<reference evidence="5 6" key="1">
    <citation type="submission" date="2017-05" db="EMBL/GenBank/DDBJ databases">
        <authorList>
            <person name="Varghese N."/>
            <person name="Submissions S."/>
        </authorList>
    </citation>
    <scope>NUCLEOTIDE SEQUENCE [LARGE SCALE GENOMIC DNA]</scope>
    <source>
        <strain evidence="5 6">DSM 25457</strain>
    </source>
</reference>
<dbReference type="Proteomes" id="UP001158067">
    <property type="component" value="Unassembled WGS sequence"/>
</dbReference>
<keyword evidence="6" id="KW-1185">Reference proteome</keyword>
<accession>A0ABY1PQ57</accession>
<evidence type="ECO:0000259" key="4">
    <source>
        <dbReference type="PROSITE" id="PS50949"/>
    </source>
</evidence>
<dbReference type="CDD" id="cd07377">
    <property type="entry name" value="WHTH_GntR"/>
    <property type="match status" value="1"/>
</dbReference>
<organism evidence="5 6">
    <name type="scientific">Neorhodopirellula lusitana</name>
    <dbReference type="NCBI Taxonomy" id="445327"/>
    <lineage>
        <taxon>Bacteria</taxon>
        <taxon>Pseudomonadati</taxon>
        <taxon>Planctomycetota</taxon>
        <taxon>Planctomycetia</taxon>
        <taxon>Pirellulales</taxon>
        <taxon>Pirellulaceae</taxon>
        <taxon>Neorhodopirellula</taxon>
    </lineage>
</organism>
<protein>
    <submittedName>
        <fullName evidence="5">DNA-binding transcriptional regulator, FadR family</fullName>
    </submittedName>
</protein>
<dbReference type="Gene3D" id="1.10.10.10">
    <property type="entry name" value="Winged helix-like DNA-binding domain superfamily/Winged helix DNA-binding domain"/>
    <property type="match status" value="1"/>
</dbReference>
<evidence type="ECO:0000313" key="6">
    <source>
        <dbReference type="Proteomes" id="UP001158067"/>
    </source>
</evidence>
<dbReference type="SMART" id="SM00895">
    <property type="entry name" value="FCD"/>
    <property type="match status" value="1"/>
</dbReference>
<dbReference type="InterPro" id="IPR008920">
    <property type="entry name" value="TF_FadR/GntR_C"/>
</dbReference>
<dbReference type="PRINTS" id="PR00035">
    <property type="entry name" value="HTHGNTR"/>
</dbReference>
<keyword evidence="1" id="KW-0805">Transcription regulation</keyword>
<keyword evidence="2 5" id="KW-0238">DNA-binding</keyword>
<dbReference type="InterPro" id="IPR011711">
    <property type="entry name" value="GntR_C"/>
</dbReference>
<gene>
    <name evidence="5" type="ORF">SAMN06265222_101568</name>
</gene>
<feature type="domain" description="HTH gntR-type" evidence="4">
    <location>
        <begin position="24"/>
        <end position="92"/>
    </location>
</feature>